<dbReference type="Proteomes" id="UP000280296">
    <property type="component" value="Unassembled WGS sequence"/>
</dbReference>
<reference evidence="1 2" key="2">
    <citation type="submission" date="2019-01" db="EMBL/GenBank/DDBJ databases">
        <title>Tautonia sociabilis, a novel thermotolerant planctomycete of Isosphaeraceae family, isolated from a 4000 m deep subterranean habitat.</title>
        <authorList>
            <person name="Kovaleva O.L."/>
            <person name="Elcheninov A.G."/>
            <person name="Van Heerden E."/>
            <person name="Toshchakov S.V."/>
            <person name="Novikov A."/>
            <person name="Bonch-Osmolovskaya E.A."/>
            <person name="Kublanov I.V."/>
        </authorList>
    </citation>
    <scope>NUCLEOTIDE SEQUENCE [LARGE SCALE GENOMIC DNA]</scope>
    <source>
        <strain evidence="1 2">GM2012</strain>
    </source>
</reference>
<reference evidence="1 2" key="1">
    <citation type="submission" date="2018-12" db="EMBL/GenBank/DDBJ databases">
        <authorList>
            <person name="Toschakov S.V."/>
        </authorList>
    </citation>
    <scope>NUCLEOTIDE SEQUENCE [LARGE SCALE GENOMIC DNA]</scope>
    <source>
        <strain evidence="1 2">GM2012</strain>
    </source>
</reference>
<sequence>MTLKHLRALAEDDLGFYFRQEGTDIGNMTIREQNHAKLGFAKALGDPARIEKAIFNLVGDDWDEEMDGKYSDAKGLEKAVEMLTEYYIRYGVAEGPISAKQAIRRIEKQGAEQAKQFMGRTGGD</sequence>
<protein>
    <submittedName>
        <fullName evidence="1">Uncharacterized protein</fullName>
    </submittedName>
</protein>
<gene>
    <name evidence="1" type="ORF">TsocGM_01270</name>
</gene>
<evidence type="ECO:0000313" key="2">
    <source>
        <dbReference type="Proteomes" id="UP000280296"/>
    </source>
</evidence>
<organism evidence="1 2">
    <name type="scientific">Tautonia sociabilis</name>
    <dbReference type="NCBI Taxonomy" id="2080755"/>
    <lineage>
        <taxon>Bacteria</taxon>
        <taxon>Pseudomonadati</taxon>
        <taxon>Planctomycetota</taxon>
        <taxon>Planctomycetia</taxon>
        <taxon>Isosphaerales</taxon>
        <taxon>Isosphaeraceae</taxon>
        <taxon>Tautonia</taxon>
    </lineage>
</organism>
<accession>A0A432MQ06</accession>
<evidence type="ECO:0000313" key="1">
    <source>
        <dbReference type="EMBL" id="RUL89430.1"/>
    </source>
</evidence>
<dbReference type="AlphaFoldDB" id="A0A432MQ06"/>
<dbReference type="RefSeq" id="WP_158633325.1">
    <property type="nucleotide sequence ID" value="NZ_RYZH01000002.1"/>
</dbReference>
<dbReference type="EMBL" id="RYZH01000002">
    <property type="protein sequence ID" value="RUL89430.1"/>
    <property type="molecule type" value="Genomic_DNA"/>
</dbReference>
<proteinExistence type="predicted"/>
<comment type="caution">
    <text evidence="1">The sequence shown here is derived from an EMBL/GenBank/DDBJ whole genome shotgun (WGS) entry which is preliminary data.</text>
</comment>
<keyword evidence="2" id="KW-1185">Reference proteome</keyword>
<name>A0A432MQ06_9BACT</name>